<protein>
    <submittedName>
        <fullName evidence="1">Uncharacterized protein</fullName>
    </submittedName>
</protein>
<keyword evidence="2" id="KW-1185">Reference proteome</keyword>
<sequence>MVTLFDIGPDCLYYCSQYLELLDRFKLAGVDRYCYSVFGLDRYIFSRSDTEYIIKYWSDNLIKYYRDNNANYLKSAIELGQKSFKDLSEKEKKHLKFVLINHVQLHRMQKNLNDNNKVQRSNSTSLSTIPQELESIFVPLNKEYFGRAGCLWMSDILLCMPTSVSNAKKIFLQGRVVHIVMCTYIRTYIYNALDDECVYLLYQAIAKRRTSLGLDGLWLSDNPGITDKYMELLLNALGEKCSDLRWLALSRTSVTNKTCEYIYNMFQNYFHRTNARYYQRDIIKNLDMGFIKTPDLLYPNVFLSRGIGLKDLDGIFFFFF</sequence>
<accession>X6M3Q3</accession>
<comment type="caution">
    <text evidence="1">The sequence shown here is derived from an EMBL/GenBank/DDBJ whole genome shotgun (WGS) entry which is preliminary data.</text>
</comment>
<dbReference type="EMBL" id="ASPP01025893">
    <property type="protein sequence ID" value="ETO07655.1"/>
    <property type="molecule type" value="Genomic_DNA"/>
</dbReference>
<proteinExistence type="predicted"/>
<dbReference type="AlphaFoldDB" id="X6M3Q3"/>
<name>X6M3Q3_RETFI</name>
<dbReference type="Proteomes" id="UP000023152">
    <property type="component" value="Unassembled WGS sequence"/>
</dbReference>
<evidence type="ECO:0000313" key="1">
    <source>
        <dbReference type="EMBL" id="ETO07655.1"/>
    </source>
</evidence>
<reference evidence="1 2" key="1">
    <citation type="journal article" date="2013" name="Curr. Biol.">
        <title>The Genome of the Foraminiferan Reticulomyxa filosa.</title>
        <authorList>
            <person name="Glockner G."/>
            <person name="Hulsmann N."/>
            <person name="Schleicher M."/>
            <person name="Noegel A.A."/>
            <person name="Eichinger L."/>
            <person name="Gallinger C."/>
            <person name="Pawlowski J."/>
            <person name="Sierra R."/>
            <person name="Euteneuer U."/>
            <person name="Pillet L."/>
            <person name="Moustafa A."/>
            <person name="Platzer M."/>
            <person name="Groth M."/>
            <person name="Szafranski K."/>
            <person name="Schliwa M."/>
        </authorList>
    </citation>
    <scope>NUCLEOTIDE SEQUENCE [LARGE SCALE GENOMIC DNA]</scope>
</reference>
<organism evidence="1 2">
    <name type="scientific">Reticulomyxa filosa</name>
    <dbReference type="NCBI Taxonomy" id="46433"/>
    <lineage>
        <taxon>Eukaryota</taxon>
        <taxon>Sar</taxon>
        <taxon>Rhizaria</taxon>
        <taxon>Retaria</taxon>
        <taxon>Foraminifera</taxon>
        <taxon>Monothalamids</taxon>
        <taxon>Reticulomyxidae</taxon>
        <taxon>Reticulomyxa</taxon>
    </lineage>
</organism>
<dbReference type="SUPFAM" id="SSF52047">
    <property type="entry name" value="RNI-like"/>
    <property type="match status" value="1"/>
</dbReference>
<dbReference type="InterPro" id="IPR032675">
    <property type="entry name" value="LRR_dom_sf"/>
</dbReference>
<gene>
    <name evidence="1" type="ORF">RFI_29736</name>
</gene>
<dbReference type="Gene3D" id="3.80.10.10">
    <property type="entry name" value="Ribonuclease Inhibitor"/>
    <property type="match status" value="1"/>
</dbReference>
<evidence type="ECO:0000313" key="2">
    <source>
        <dbReference type="Proteomes" id="UP000023152"/>
    </source>
</evidence>